<dbReference type="Pfam" id="PF06169">
    <property type="entry name" value="DUF982"/>
    <property type="match status" value="1"/>
</dbReference>
<gene>
    <name evidence="1" type="ORF">GAO09_12015</name>
</gene>
<dbReference type="RefSeq" id="WP_153354244.1">
    <property type="nucleotide sequence ID" value="NZ_JAYKOO010000010.1"/>
</dbReference>
<name>A0A6A8AC25_9HYPH</name>
<accession>A0A6A8AC25</accession>
<evidence type="ECO:0000313" key="2">
    <source>
        <dbReference type="Proteomes" id="UP000435138"/>
    </source>
</evidence>
<sequence>MTEFWEHPVQVLSDVSGGPRCVRNSRDALVSLSHDFPKECTEAGKARKVCIKATEGQVDSEVAAAVFRSAAKNAGLLRG</sequence>
<organism evidence="1 2">
    <name type="scientific">Endobacterium cereale</name>
    <dbReference type="NCBI Taxonomy" id="2663029"/>
    <lineage>
        <taxon>Bacteria</taxon>
        <taxon>Pseudomonadati</taxon>
        <taxon>Pseudomonadota</taxon>
        <taxon>Alphaproteobacteria</taxon>
        <taxon>Hyphomicrobiales</taxon>
        <taxon>Rhizobiaceae</taxon>
        <taxon>Endobacterium</taxon>
    </lineage>
</organism>
<proteinExistence type="predicted"/>
<dbReference type="AlphaFoldDB" id="A0A6A8AC25"/>
<dbReference type="InterPro" id="IPR010385">
    <property type="entry name" value="DUF982"/>
</dbReference>
<dbReference type="Proteomes" id="UP000435138">
    <property type="component" value="Unassembled WGS sequence"/>
</dbReference>
<dbReference type="EMBL" id="WIXI01000042">
    <property type="protein sequence ID" value="MQY46756.1"/>
    <property type="molecule type" value="Genomic_DNA"/>
</dbReference>
<protein>
    <submittedName>
        <fullName evidence="1">DUF982 domain-containing protein</fullName>
    </submittedName>
</protein>
<evidence type="ECO:0000313" key="1">
    <source>
        <dbReference type="EMBL" id="MQY46756.1"/>
    </source>
</evidence>
<dbReference type="Gene3D" id="6.10.250.730">
    <property type="match status" value="1"/>
</dbReference>
<comment type="caution">
    <text evidence="1">The sequence shown here is derived from an EMBL/GenBank/DDBJ whole genome shotgun (WGS) entry which is preliminary data.</text>
</comment>
<keyword evidence="2" id="KW-1185">Reference proteome</keyword>
<reference evidence="1 2" key="1">
    <citation type="submission" date="2019-11" db="EMBL/GenBank/DDBJ databases">
        <title>Genome analysis of Rhizobacterium cereale a novel genus and species isolated from maize roots in North Spain.</title>
        <authorList>
            <person name="Menendez E."/>
            <person name="Flores-Felix J.D."/>
            <person name="Ramirez-Bahena M.-H."/>
            <person name="Igual J.M."/>
            <person name="Garcia-Fraile P."/>
            <person name="Peix A."/>
            <person name="Velazquez E."/>
        </authorList>
    </citation>
    <scope>NUCLEOTIDE SEQUENCE [LARGE SCALE GENOMIC DNA]</scope>
    <source>
        <strain evidence="1 2">RZME27</strain>
    </source>
</reference>